<keyword evidence="1" id="KW-0378">Hydrolase</keyword>
<evidence type="ECO:0008006" key="4">
    <source>
        <dbReference type="Google" id="ProtNLM"/>
    </source>
</evidence>
<dbReference type="GO" id="GO:0016787">
    <property type="term" value="F:hydrolase activity"/>
    <property type="evidence" value="ECO:0007669"/>
    <property type="project" value="UniProtKB-KW"/>
</dbReference>
<dbReference type="KEGG" id="cohn:KCTCHS21_59370"/>
<dbReference type="SUPFAM" id="SSF55545">
    <property type="entry name" value="beta-N-acetylhexosaminidase-like domain"/>
    <property type="match status" value="1"/>
</dbReference>
<keyword evidence="3" id="KW-1185">Reference proteome</keyword>
<dbReference type="GO" id="GO:0005975">
    <property type="term" value="P:carbohydrate metabolic process"/>
    <property type="evidence" value="ECO:0007669"/>
    <property type="project" value="UniProtKB-ARBA"/>
</dbReference>
<dbReference type="AlphaFoldDB" id="A0A3T1DEZ8"/>
<evidence type="ECO:0000313" key="2">
    <source>
        <dbReference type="EMBL" id="BBI36538.1"/>
    </source>
</evidence>
<sequence length="718" mass="82761">MTEKNYEFRKRLEVVHQPDRRDPEAVALPNEVVIDGEWSIAIGVEATPLIRSVAQDLQDYFLTSMNVSLRLLIVKDIREYTLTTNRVIVLATKEELPEAGQALELPRSYCLVVTEERILVCGNDERGVGQGSYYLEDLMNLREAPFLSIQEVKREPIFSPRMAHSGWGLDRYPDAHLNAMAHAGLDAIMVFVKDVDRTTEGYQDFNYLVDRAALYGLDVYVYSYLTSRKHPDEHDAEQYYDDVYGKIFEACPRFKGVILVGESCEFPSKDPNTTGILRLEWPADKPQTKPSPGWWPCRDYPQWLNLLKKVVHKHNREADIVFWTYNWGWAPEEDRLKLLRDIPDDITVLVTFEMFEQIKHGNVTNVCVDYTISFEGPGQYFSSEAKVAKERGIKLYAMSNTGGLTWDIGVIPYQPVPYQWANRHDALLKANEDWGLSGLMESHHYGWWPSFVSDIAKWTYWHPSPSRQDIFEAIAIRDFSREALSHVLEAWRSWSEAIKHYIPTIEDQYGPFRIGSSYPLVFQIGVKMPAAWHAMFGNEIIFTTYKPEDTPRQSLGASRYPVEIASLQRMHELMIQGNEAMKQAIELTPEKKREQVQRMRGIGQFIEHAVQTAIHTKQWWLLKQRLLIEPDSDRALALLEEMETLAESEIANAQAVIPLAEADSRLGWEPSMEYMTDAKHLKWKINQVRSVIDNEFPGWRASLGLTGRTDEESARYGK</sequence>
<dbReference type="RefSeq" id="WP_130616041.1">
    <property type="nucleotide sequence ID" value="NZ_AP019400.1"/>
</dbReference>
<protein>
    <recommendedName>
        <fullName evidence="4">Beta-hexosaminidase bacterial type N-terminal domain-containing protein</fullName>
    </recommendedName>
</protein>
<dbReference type="EMBL" id="AP019400">
    <property type="protein sequence ID" value="BBI36538.1"/>
    <property type="molecule type" value="Genomic_DNA"/>
</dbReference>
<dbReference type="OrthoDB" id="2503868at2"/>
<dbReference type="Proteomes" id="UP000289856">
    <property type="component" value="Chromosome"/>
</dbReference>
<gene>
    <name evidence="2" type="ORF">KCTCHS21_59370</name>
</gene>
<evidence type="ECO:0000313" key="3">
    <source>
        <dbReference type="Proteomes" id="UP000289856"/>
    </source>
</evidence>
<dbReference type="InterPro" id="IPR029018">
    <property type="entry name" value="Hex-like_dom2"/>
</dbReference>
<evidence type="ECO:0000256" key="1">
    <source>
        <dbReference type="ARBA" id="ARBA00022801"/>
    </source>
</evidence>
<accession>A0A3T1DEZ8</accession>
<reference evidence="2 3" key="1">
    <citation type="submission" date="2019-01" db="EMBL/GenBank/DDBJ databases">
        <title>Complete genome sequence of Cohnella hallensis HS21 isolated from Korean fir (Abies koreana) rhizospheric soil.</title>
        <authorList>
            <person name="Jiang L."/>
            <person name="Kang S.W."/>
            <person name="Kim S."/>
            <person name="Jung J."/>
            <person name="Kim C.Y."/>
            <person name="Kim D.H."/>
            <person name="Kim S.W."/>
            <person name="Lee J."/>
        </authorList>
    </citation>
    <scope>NUCLEOTIDE SEQUENCE [LARGE SCALE GENOMIC DNA]</scope>
    <source>
        <strain evidence="2 3">HS21</strain>
    </source>
</reference>
<organism evidence="2 3">
    <name type="scientific">Cohnella abietis</name>
    <dbReference type="NCBI Taxonomy" id="2507935"/>
    <lineage>
        <taxon>Bacteria</taxon>
        <taxon>Bacillati</taxon>
        <taxon>Bacillota</taxon>
        <taxon>Bacilli</taxon>
        <taxon>Bacillales</taxon>
        <taxon>Paenibacillaceae</taxon>
        <taxon>Cohnella</taxon>
    </lineage>
</organism>
<proteinExistence type="predicted"/>
<name>A0A3T1DEZ8_9BACL</name>